<name>A0AAP0QXG5_LIQFO</name>
<keyword evidence="3 6" id="KW-0812">Transmembrane</keyword>
<evidence type="ECO:0000313" key="7">
    <source>
        <dbReference type="EMBL" id="KAK9265527.1"/>
    </source>
</evidence>
<keyword evidence="5 6" id="KW-0472">Membrane</keyword>
<reference evidence="7 8" key="1">
    <citation type="journal article" date="2024" name="Plant J.">
        <title>Genome sequences and population genomics reveal climatic adaptation and genomic divergence between two closely related sweetgum species.</title>
        <authorList>
            <person name="Xu W.Q."/>
            <person name="Ren C.Q."/>
            <person name="Zhang X.Y."/>
            <person name="Comes H.P."/>
            <person name="Liu X.H."/>
            <person name="Li Y.G."/>
            <person name="Kettle C.J."/>
            <person name="Jalonen R."/>
            <person name="Gaisberger H."/>
            <person name="Ma Y.Z."/>
            <person name="Qiu Y.X."/>
        </authorList>
    </citation>
    <scope>NUCLEOTIDE SEQUENCE [LARGE SCALE GENOMIC DNA]</scope>
    <source>
        <strain evidence="7">Hangzhou</strain>
    </source>
</reference>
<sequence>MVVGAISSAFLLYAPSIIGLPGVWWGLTLFMVLRTIAGFIRLSSKVGPWWFLQEDIQKAEVGGFNAFI</sequence>
<dbReference type="GO" id="GO:0016020">
    <property type="term" value="C:membrane"/>
    <property type="evidence" value="ECO:0007669"/>
    <property type="project" value="UniProtKB-SubCell"/>
</dbReference>
<evidence type="ECO:0000313" key="8">
    <source>
        <dbReference type="Proteomes" id="UP001415857"/>
    </source>
</evidence>
<evidence type="ECO:0000256" key="6">
    <source>
        <dbReference type="SAM" id="Phobius"/>
    </source>
</evidence>
<protein>
    <submittedName>
        <fullName evidence="7">Uncharacterized protein</fullName>
    </submittedName>
</protein>
<feature type="transmembrane region" description="Helical" evidence="6">
    <location>
        <begin position="12"/>
        <end position="33"/>
    </location>
</feature>
<proteinExistence type="inferred from homology"/>
<evidence type="ECO:0000256" key="5">
    <source>
        <dbReference type="ARBA" id="ARBA00023136"/>
    </source>
</evidence>
<keyword evidence="4 6" id="KW-1133">Transmembrane helix</keyword>
<dbReference type="InterPro" id="IPR044644">
    <property type="entry name" value="DinF-like"/>
</dbReference>
<organism evidence="7 8">
    <name type="scientific">Liquidambar formosana</name>
    <name type="common">Formosan gum</name>
    <dbReference type="NCBI Taxonomy" id="63359"/>
    <lineage>
        <taxon>Eukaryota</taxon>
        <taxon>Viridiplantae</taxon>
        <taxon>Streptophyta</taxon>
        <taxon>Embryophyta</taxon>
        <taxon>Tracheophyta</taxon>
        <taxon>Spermatophyta</taxon>
        <taxon>Magnoliopsida</taxon>
        <taxon>eudicotyledons</taxon>
        <taxon>Gunneridae</taxon>
        <taxon>Pentapetalae</taxon>
        <taxon>Saxifragales</taxon>
        <taxon>Altingiaceae</taxon>
        <taxon>Liquidambar</taxon>
    </lineage>
</organism>
<comment type="caution">
    <text evidence="7">The sequence shown here is derived from an EMBL/GenBank/DDBJ whole genome shotgun (WGS) entry which is preliminary data.</text>
</comment>
<gene>
    <name evidence="7" type="ORF">L1049_001772</name>
</gene>
<keyword evidence="8" id="KW-1185">Reference proteome</keyword>
<evidence type="ECO:0000256" key="1">
    <source>
        <dbReference type="ARBA" id="ARBA00004141"/>
    </source>
</evidence>
<dbReference type="PANTHER" id="PTHR42893:SF45">
    <property type="entry name" value="PROTEIN DETOXIFICATION 45, CHLOROPLASTIC"/>
    <property type="match status" value="1"/>
</dbReference>
<dbReference type="AlphaFoldDB" id="A0AAP0QXG5"/>
<evidence type="ECO:0000256" key="2">
    <source>
        <dbReference type="ARBA" id="ARBA00010199"/>
    </source>
</evidence>
<dbReference type="EMBL" id="JBBPBK010000373">
    <property type="protein sequence ID" value="KAK9265527.1"/>
    <property type="molecule type" value="Genomic_DNA"/>
</dbReference>
<dbReference type="Proteomes" id="UP001415857">
    <property type="component" value="Unassembled WGS sequence"/>
</dbReference>
<evidence type="ECO:0000256" key="4">
    <source>
        <dbReference type="ARBA" id="ARBA00022989"/>
    </source>
</evidence>
<comment type="similarity">
    <text evidence="2">Belongs to the multi antimicrobial extrusion (MATE) (TC 2.A.66.1) family.</text>
</comment>
<accession>A0AAP0QXG5</accession>
<dbReference type="PANTHER" id="PTHR42893">
    <property type="entry name" value="PROTEIN DETOXIFICATION 44, CHLOROPLASTIC-RELATED"/>
    <property type="match status" value="1"/>
</dbReference>
<comment type="subcellular location">
    <subcellularLocation>
        <location evidence="1">Membrane</location>
        <topology evidence="1">Multi-pass membrane protein</topology>
    </subcellularLocation>
</comment>
<evidence type="ECO:0000256" key="3">
    <source>
        <dbReference type="ARBA" id="ARBA00022692"/>
    </source>
</evidence>